<gene>
    <name evidence="1" type="ORF">SE17_06240</name>
</gene>
<accession>A0A0P9DKJ0</accession>
<name>A0A0P9DKJ0_9CHLR</name>
<dbReference type="Proteomes" id="UP000050509">
    <property type="component" value="Unassembled WGS sequence"/>
</dbReference>
<sequence length="106" mass="11539">MVFTAERTSNSVDVNHHSVVGVSHQMIGSYQNYNNGIVVTFPGGLSNKYINHSQTSNSAFESHTISCRRTSACSPTPLRGPKIVPFLKLEIEPKVISIYRCGAADA</sequence>
<dbReference type="EMBL" id="LJCR01000129">
    <property type="protein sequence ID" value="KPV54022.1"/>
    <property type="molecule type" value="Genomic_DNA"/>
</dbReference>
<evidence type="ECO:0000313" key="2">
    <source>
        <dbReference type="Proteomes" id="UP000050509"/>
    </source>
</evidence>
<proteinExistence type="predicted"/>
<organism evidence="1 2">
    <name type="scientific">Kouleothrix aurantiaca</name>
    <dbReference type="NCBI Taxonomy" id="186479"/>
    <lineage>
        <taxon>Bacteria</taxon>
        <taxon>Bacillati</taxon>
        <taxon>Chloroflexota</taxon>
        <taxon>Chloroflexia</taxon>
        <taxon>Chloroflexales</taxon>
        <taxon>Roseiflexineae</taxon>
        <taxon>Roseiflexaceae</taxon>
        <taxon>Kouleothrix</taxon>
    </lineage>
</organism>
<comment type="caution">
    <text evidence="1">The sequence shown here is derived from an EMBL/GenBank/DDBJ whole genome shotgun (WGS) entry which is preliminary data.</text>
</comment>
<evidence type="ECO:0000313" key="1">
    <source>
        <dbReference type="EMBL" id="KPV54022.1"/>
    </source>
</evidence>
<dbReference type="AlphaFoldDB" id="A0A0P9DKJ0"/>
<keyword evidence="2" id="KW-1185">Reference proteome</keyword>
<protein>
    <submittedName>
        <fullName evidence="1">Uncharacterized protein</fullName>
    </submittedName>
</protein>
<reference evidence="1 2" key="1">
    <citation type="submission" date="2015-09" db="EMBL/GenBank/DDBJ databases">
        <title>Draft genome sequence of Kouleothrix aurantiaca JCM 19913.</title>
        <authorList>
            <person name="Hemp J."/>
        </authorList>
    </citation>
    <scope>NUCLEOTIDE SEQUENCE [LARGE SCALE GENOMIC DNA]</scope>
    <source>
        <strain evidence="1 2">COM-B</strain>
    </source>
</reference>